<organism>
    <name type="scientific">Ixodes scapularis</name>
    <name type="common">Black-legged tick</name>
    <name type="synonym">Deer tick</name>
    <dbReference type="NCBI Taxonomy" id="6945"/>
    <lineage>
        <taxon>Eukaryota</taxon>
        <taxon>Metazoa</taxon>
        <taxon>Ecdysozoa</taxon>
        <taxon>Arthropoda</taxon>
        <taxon>Chelicerata</taxon>
        <taxon>Arachnida</taxon>
        <taxon>Acari</taxon>
        <taxon>Parasitiformes</taxon>
        <taxon>Ixodida</taxon>
        <taxon>Ixodoidea</taxon>
        <taxon>Ixodidae</taxon>
        <taxon>Ixodinae</taxon>
        <taxon>Ixodes</taxon>
    </lineage>
</organism>
<sequence>MALTMAYNVGYLHAAEVYPTAVRSQALSVRQAFGSVGKFLSSQVTQLAIYGRPIPLVLMGAMSFLLALLTFPLPETLHHELPETLKEGEEYNHAQNTCCFSHAPQLPPPGHGRTRTLSVI</sequence>
<dbReference type="PANTHER" id="PTHR24064">
    <property type="entry name" value="SOLUTE CARRIER FAMILY 22 MEMBER"/>
    <property type="match status" value="1"/>
</dbReference>
<accession>B7QAM4</accession>
<dbReference type="EMBL" id="ABJB010526306">
    <property type="status" value="NOT_ANNOTATED_CDS"/>
    <property type="molecule type" value="Genomic_DNA"/>
</dbReference>
<reference evidence="7" key="2">
    <citation type="submission" date="2020-05" db="UniProtKB">
        <authorList>
            <consortium name="EnsemblMetazoa"/>
        </authorList>
    </citation>
    <scope>IDENTIFICATION</scope>
    <source>
        <strain evidence="7">wikel</strain>
    </source>
</reference>
<evidence type="ECO:0000256" key="5">
    <source>
        <dbReference type="SAM" id="Phobius"/>
    </source>
</evidence>
<keyword evidence="8" id="KW-1185">Reference proteome</keyword>
<dbReference type="HOGENOM" id="CLU_2052204_0_0_1"/>
<evidence type="ECO:0000313" key="8">
    <source>
        <dbReference type="Proteomes" id="UP000001555"/>
    </source>
</evidence>
<dbReference type="AlphaFoldDB" id="B7QAM4"/>
<feature type="transmembrane region" description="Helical" evidence="5">
    <location>
        <begin position="54"/>
        <end position="73"/>
    </location>
</feature>
<gene>
    <name evidence="6" type="ORF">IscW_ISCW012665</name>
</gene>
<dbReference type="EMBL" id="ABJB010166813">
    <property type="status" value="NOT_ANNOTATED_CDS"/>
    <property type="molecule type" value="Genomic_DNA"/>
</dbReference>
<dbReference type="EMBL" id="DS896119">
    <property type="protein sequence ID" value="EEC15896.1"/>
    <property type="molecule type" value="Genomic_DNA"/>
</dbReference>
<dbReference type="InterPro" id="IPR036259">
    <property type="entry name" value="MFS_trans_sf"/>
</dbReference>
<dbReference type="VEuPathDB" id="VectorBase:ISCI012665"/>
<dbReference type="Gene3D" id="1.20.1250.20">
    <property type="entry name" value="MFS general substrate transporter like domains"/>
    <property type="match status" value="1"/>
</dbReference>
<dbReference type="SUPFAM" id="SSF103473">
    <property type="entry name" value="MFS general substrate transporter"/>
    <property type="match status" value="1"/>
</dbReference>
<keyword evidence="4 5" id="KW-0472">Membrane</keyword>
<name>B7QAM4_IXOSC</name>
<dbReference type="PaxDb" id="6945-B7QAM4"/>
<dbReference type="VEuPathDB" id="VectorBase:ISCP_023841"/>
<dbReference type="GO" id="GO:0016020">
    <property type="term" value="C:membrane"/>
    <property type="evidence" value="ECO:0007669"/>
    <property type="project" value="UniProtKB-SubCell"/>
</dbReference>
<keyword evidence="6" id="KW-0762">Sugar transport</keyword>
<proteinExistence type="predicted"/>
<evidence type="ECO:0000256" key="2">
    <source>
        <dbReference type="ARBA" id="ARBA00022692"/>
    </source>
</evidence>
<reference evidence="6 8" key="1">
    <citation type="submission" date="2008-03" db="EMBL/GenBank/DDBJ databases">
        <title>Annotation of Ixodes scapularis.</title>
        <authorList>
            <consortium name="Ixodes scapularis Genome Project Consortium"/>
            <person name="Caler E."/>
            <person name="Hannick L.I."/>
            <person name="Bidwell S."/>
            <person name="Joardar V."/>
            <person name="Thiagarajan M."/>
            <person name="Amedeo P."/>
            <person name="Galinsky K.J."/>
            <person name="Schobel S."/>
            <person name="Inman J."/>
            <person name="Hostetler J."/>
            <person name="Miller J."/>
            <person name="Hammond M."/>
            <person name="Megy K."/>
            <person name="Lawson D."/>
            <person name="Kodira C."/>
            <person name="Sutton G."/>
            <person name="Meyer J."/>
            <person name="Hill C.A."/>
            <person name="Birren B."/>
            <person name="Nene V."/>
            <person name="Collins F."/>
            <person name="Alarcon-Chaidez F."/>
            <person name="Wikel S."/>
            <person name="Strausberg R."/>
        </authorList>
    </citation>
    <scope>NUCLEOTIDE SEQUENCE [LARGE SCALE GENOMIC DNA]</scope>
    <source>
        <strain evidence="8">Wikel</strain>
        <strain evidence="6">Wikel colony</strain>
    </source>
</reference>
<evidence type="ECO:0000256" key="3">
    <source>
        <dbReference type="ARBA" id="ARBA00022989"/>
    </source>
</evidence>
<keyword evidence="6" id="KW-0813">Transport</keyword>
<comment type="subcellular location">
    <subcellularLocation>
        <location evidence="1">Membrane</location>
        <topology evidence="1">Multi-pass membrane protein</topology>
    </subcellularLocation>
</comment>
<evidence type="ECO:0000256" key="4">
    <source>
        <dbReference type="ARBA" id="ARBA00023136"/>
    </source>
</evidence>
<dbReference type="Proteomes" id="UP000001555">
    <property type="component" value="Unassembled WGS sequence"/>
</dbReference>
<evidence type="ECO:0000313" key="7">
    <source>
        <dbReference type="EnsemblMetazoa" id="ISCW012665-PA"/>
    </source>
</evidence>
<dbReference type="EnsemblMetazoa" id="ISCW012665-RA">
    <property type="protein sequence ID" value="ISCW012665-PA"/>
    <property type="gene ID" value="ISCW012665"/>
</dbReference>
<keyword evidence="2 5" id="KW-0812">Transmembrane</keyword>
<evidence type="ECO:0000256" key="1">
    <source>
        <dbReference type="ARBA" id="ARBA00004141"/>
    </source>
</evidence>
<dbReference type="OrthoDB" id="2544694at2759"/>
<evidence type="ECO:0000313" key="6">
    <source>
        <dbReference type="EMBL" id="EEC15896.1"/>
    </source>
</evidence>
<dbReference type="VEuPathDB" id="VectorBase:ISCW012665"/>
<protein>
    <submittedName>
        <fullName evidence="6 7">Sugar transporter, putative</fullName>
    </submittedName>
</protein>
<keyword evidence="3 5" id="KW-1133">Transmembrane helix</keyword>
<dbReference type="InParanoid" id="B7QAM4"/>